<evidence type="ECO:0000259" key="3">
    <source>
        <dbReference type="Pfam" id="PF00149"/>
    </source>
</evidence>
<protein>
    <submittedName>
        <fullName evidence="4">Alkaline phosphatase</fullName>
    </submittedName>
</protein>
<dbReference type="EMBL" id="SPUM01000007">
    <property type="protein sequence ID" value="TFW35759.1"/>
    <property type="molecule type" value="Genomic_DNA"/>
</dbReference>
<dbReference type="PANTHER" id="PTHR22953">
    <property type="entry name" value="ACID PHOSPHATASE RELATED"/>
    <property type="match status" value="1"/>
</dbReference>
<dbReference type="Pfam" id="PF00149">
    <property type="entry name" value="Metallophos"/>
    <property type="match status" value="1"/>
</dbReference>
<evidence type="ECO:0000313" key="5">
    <source>
        <dbReference type="Proteomes" id="UP000297258"/>
    </source>
</evidence>
<dbReference type="Gene3D" id="3.60.21.10">
    <property type="match status" value="1"/>
</dbReference>
<dbReference type="AlphaFoldDB" id="A0A4Y9T5W8"/>
<dbReference type="OrthoDB" id="9804511at2"/>
<dbReference type="Proteomes" id="UP000297258">
    <property type="component" value="Unassembled WGS sequence"/>
</dbReference>
<dbReference type="RefSeq" id="WP_135187879.1">
    <property type="nucleotide sequence ID" value="NZ_SPUM01000007.1"/>
</dbReference>
<evidence type="ECO:0000313" key="4">
    <source>
        <dbReference type="EMBL" id="TFW35759.1"/>
    </source>
</evidence>
<comment type="caution">
    <text evidence="4">The sequence shown here is derived from an EMBL/GenBank/DDBJ whole genome shotgun (WGS) entry which is preliminary data.</text>
</comment>
<dbReference type="InterPro" id="IPR004843">
    <property type="entry name" value="Calcineurin-like_PHP"/>
</dbReference>
<feature type="chain" id="PRO_5021507909" evidence="2">
    <location>
        <begin position="23"/>
        <end position="298"/>
    </location>
</feature>
<sequence>MSCRCRCALAAALCAAGAWAHAAEPVTAPVTIYAAGDIARCQHPDARFAGASDTAAIVAGGLAADPGAVVLTLGDSTYPVGAASEFANCYEPTWGRFKERTWPAPGNHEYYTPKAAPYFAYFGARAGKGYYSFELGSWHVVSLNSNLGPLEHAAQLAWLREDLELHPARCTLAYWHHPLFSSGWHGSIPTMRAAWDLLYRFGAEIVLSGHDHVYERFAPQDAKGSFDGEQGIRQFVVGTGGAFPTPFKWAIANSEVRDATGFGVLRLTLLDDGYEWQYVPAGQRPAGAQPDHGKASCH</sequence>
<organism evidence="4 5">
    <name type="scientific">Massilia horti</name>
    <dbReference type="NCBI Taxonomy" id="2562153"/>
    <lineage>
        <taxon>Bacteria</taxon>
        <taxon>Pseudomonadati</taxon>
        <taxon>Pseudomonadota</taxon>
        <taxon>Betaproteobacteria</taxon>
        <taxon>Burkholderiales</taxon>
        <taxon>Oxalobacteraceae</taxon>
        <taxon>Telluria group</taxon>
        <taxon>Massilia</taxon>
    </lineage>
</organism>
<dbReference type="InterPro" id="IPR039331">
    <property type="entry name" value="PAPs-like"/>
</dbReference>
<dbReference type="SUPFAM" id="SSF56300">
    <property type="entry name" value="Metallo-dependent phosphatases"/>
    <property type="match status" value="1"/>
</dbReference>
<name>A0A4Y9T5W8_9BURK</name>
<dbReference type="InterPro" id="IPR029052">
    <property type="entry name" value="Metallo-depent_PP-like"/>
</dbReference>
<proteinExistence type="predicted"/>
<feature type="signal peptide" evidence="2">
    <location>
        <begin position="1"/>
        <end position="22"/>
    </location>
</feature>
<keyword evidence="5" id="KW-1185">Reference proteome</keyword>
<evidence type="ECO:0000256" key="1">
    <source>
        <dbReference type="ARBA" id="ARBA00022729"/>
    </source>
</evidence>
<evidence type="ECO:0000256" key="2">
    <source>
        <dbReference type="SAM" id="SignalP"/>
    </source>
</evidence>
<feature type="domain" description="Calcineurin-like phosphoesterase" evidence="3">
    <location>
        <begin position="31"/>
        <end position="214"/>
    </location>
</feature>
<gene>
    <name evidence="4" type="ORF">E4O92_00990</name>
</gene>
<accession>A0A4Y9T5W8</accession>
<reference evidence="4 5" key="1">
    <citation type="submission" date="2019-03" db="EMBL/GenBank/DDBJ databases">
        <title>Draft genome of Massilia hortus sp. nov., a novel bacterial species of the Oxalobacteraceae family.</title>
        <authorList>
            <person name="Peta V."/>
            <person name="Raths R."/>
            <person name="Bucking H."/>
        </authorList>
    </citation>
    <scope>NUCLEOTIDE SEQUENCE [LARGE SCALE GENOMIC DNA]</scope>
    <source>
        <strain evidence="4 5">ONC3</strain>
    </source>
</reference>
<dbReference type="PANTHER" id="PTHR22953:SF153">
    <property type="entry name" value="PURPLE ACID PHOSPHATASE"/>
    <property type="match status" value="1"/>
</dbReference>
<keyword evidence="1 2" id="KW-0732">Signal</keyword>
<dbReference type="GO" id="GO:0003993">
    <property type="term" value="F:acid phosphatase activity"/>
    <property type="evidence" value="ECO:0007669"/>
    <property type="project" value="InterPro"/>
</dbReference>